<feature type="region of interest" description="Disordered" evidence="1">
    <location>
        <begin position="1"/>
        <end position="80"/>
    </location>
</feature>
<evidence type="ECO:0000256" key="1">
    <source>
        <dbReference type="SAM" id="MobiDB-lite"/>
    </source>
</evidence>
<reference evidence="2" key="1">
    <citation type="journal article" date="2023" name="Science">
        <title>Genome structures resolve the early diversification of teleost fishes.</title>
        <authorList>
            <person name="Parey E."/>
            <person name="Louis A."/>
            <person name="Montfort J."/>
            <person name="Bouchez O."/>
            <person name="Roques C."/>
            <person name="Iampietro C."/>
            <person name="Lluch J."/>
            <person name="Castinel A."/>
            <person name="Donnadieu C."/>
            <person name="Desvignes T."/>
            <person name="Floi Bucao C."/>
            <person name="Jouanno E."/>
            <person name="Wen M."/>
            <person name="Mejri S."/>
            <person name="Dirks R."/>
            <person name="Jansen H."/>
            <person name="Henkel C."/>
            <person name="Chen W.J."/>
            <person name="Zahm M."/>
            <person name="Cabau C."/>
            <person name="Klopp C."/>
            <person name="Thompson A.W."/>
            <person name="Robinson-Rechavi M."/>
            <person name="Braasch I."/>
            <person name="Lecointre G."/>
            <person name="Bobe J."/>
            <person name="Postlethwait J.H."/>
            <person name="Berthelot C."/>
            <person name="Roest Crollius H."/>
            <person name="Guiguen Y."/>
        </authorList>
    </citation>
    <scope>NUCLEOTIDE SEQUENCE</scope>
    <source>
        <strain evidence="2">WJC10195</strain>
    </source>
</reference>
<dbReference type="OrthoDB" id="5954824at2759"/>
<dbReference type="EMBL" id="JAINUF010000005">
    <property type="protein sequence ID" value="KAJ8359746.1"/>
    <property type="molecule type" value="Genomic_DNA"/>
</dbReference>
<protein>
    <submittedName>
        <fullName evidence="2">Uncharacterized protein</fullName>
    </submittedName>
</protein>
<feature type="compositionally biased region" description="Basic and acidic residues" evidence="1">
    <location>
        <begin position="207"/>
        <end position="216"/>
    </location>
</feature>
<sequence length="285" mass="30677">MAHVSRPTPPTHLQTGSLTGSDRTAIAEALPIRATQRPPRGPRSASATAYGPRPLPTPVCRGNESHRGRSGPIAEGRASLPSRSPLRITAQFWKGLLDLRRRATLPLLPVTADKDVSCSSRLRQVPGCSAQLHRCSAEEFGIRAGALLSELGYSAAEHQRALPGGAGKGTQTAPYVSPETEQNVTQAGRRLQPPIPAAAFLRRRRHRETEARDAPPHPRAVATASSPVKDEAPLRIARSQASILRPAPIPKHTQVCRTPPVLVSHPAEKRRAEPIEGQDVEDTAR</sequence>
<feature type="compositionally biased region" description="Acidic residues" evidence="1">
    <location>
        <begin position="276"/>
        <end position="285"/>
    </location>
</feature>
<dbReference type="Proteomes" id="UP001152622">
    <property type="component" value="Chromosome 5"/>
</dbReference>
<gene>
    <name evidence="2" type="ORF">SKAU_G00162710</name>
</gene>
<organism evidence="2 3">
    <name type="scientific">Synaphobranchus kaupii</name>
    <name type="common">Kaup's arrowtooth eel</name>
    <dbReference type="NCBI Taxonomy" id="118154"/>
    <lineage>
        <taxon>Eukaryota</taxon>
        <taxon>Metazoa</taxon>
        <taxon>Chordata</taxon>
        <taxon>Craniata</taxon>
        <taxon>Vertebrata</taxon>
        <taxon>Euteleostomi</taxon>
        <taxon>Actinopterygii</taxon>
        <taxon>Neopterygii</taxon>
        <taxon>Teleostei</taxon>
        <taxon>Anguilliformes</taxon>
        <taxon>Synaphobranchidae</taxon>
        <taxon>Synaphobranchus</taxon>
    </lineage>
</organism>
<evidence type="ECO:0000313" key="2">
    <source>
        <dbReference type="EMBL" id="KAJ8359746.1"/>
    </source>
</evidence>
<feature type="compositionally biased region" description="Polar residues" evidence="1">
    <location>
        <begin position="11"/>
        <end position="22"/>
    </location>
</feature>
<dbReference type="AlphaFoldDB" id="A0A9Q1IZ17"/>
<keyword evidence="3" id="KW-1185">Reference proteome</keyword>
<feature type="region of interest" description="Disordered" evidence="1">
    <location>
        <begin position="206"/>
        <end position="285"/>
    </location>
</feature>
<comment type="caution">
    <text evidence="2">The sequence shown here is derived from an EMBL/GenBank/DDBJ whole genome shotgun (WGS) entry which is preliminary data.</text>
</comment>
<name>A0A9Q1IZ17_SYNKA</name>
<accession>A0A9Q1IZ17</accession>
<proteinExistence type="predicted"/>
<evidence type="ECO:0000313" key="3">
    <source>
        <dbReference type="Proteomes" id="UP001152622"/>
    </source>
</evidence>